<dbReference type="Proteomes" id="UP000801864">
    <property type="component" value="Unassembled WGS sequence"/>
</dbReference>
<organism evidence="2 3">
    <name type="scientific">Trichoderma lentiforme</name>
    <dbReference type="NCBI Taxonomy" id="1567552"/>
    <lineage>
        <taxon>Eukaryota</taxon>
        <taxon>Fungi</taxon>
        <taxon>Dikarya</taxon>
        <taxon>Ascomycota</taxon>
        <taxon>Pezizomycotina</taxon>
        <taxon>Sordariomycetes</taxon>
        <taxon>Hypocreomycetidae</taxon>
        <taxon>Hypocreales</taxon>
        <taxon>Hypocreaceae</taxon>
        <taxon>Trichoderma</taxon>
    </lineage>
</organism>
<reference evidence="2 3" key="1">
    <citation type="submission" date="2018-06" db="EMBL/GenBank/DDBJ databases">
        <title>Genome analysis of cellulolytic fungus Trichoderma lentiforme CFAM-422.</title>
        <authorList>
            <person name="Steindorff A.S."/>
            <person name="Formighieri E.F."/>
            <person name="Midorikawa G.E.O."/>
            <person name="Tamietti M.S."/>
            <person name="Ramos E.Z."/>
            <person name="Silva A.S."/>
            <person name="Bon E.P.S."/>
            <person name="Mendes T.D."/>
            <person name="Damaso M.C.T."/>
            <person name="Favaro L.C.L."/>
        </authorList>
    </citation>
    <scope>NUCLEOTIDE SEQUENCE [LARGE SCALE GENOMIC DNA]</scope>
    <source>
        <strain evidence="2 3">CFAM-422</strain>
    </source>
</reference>
<feature type="region of interest" description="Disordered" evidence="1">
    <location>
        <begin position="179"/>
        <end position="245"/>
    </location>
</feature>
<evidence type="ECO:0000256" key="1">
    <source>
        <dbReference type="SAM" id="MobiDB-lite"/>
    </source>
</evidence>
<proteinExistence type="predicted"/>
<keyword evidence="3" id="KW-1185">Reference proteome</keyword>
<evidence type="ECO:0000313" key="2">
    <source>
        <dbReference type="EMBL" id="KAF3056826.1"/>
    </source>
</evidence>
<dbReference type="EMBL" id="QLNT01000031">
    <property type="protein sequence ID" value="KAF3056826.1"/>
    <property type="molecule type" value="Genomic_DNA"/>
</dbReference>
<protein>
    <recommendedName>
        <fullName evidence="4">Autophagy-related protein 28</fullName>
    </recommendedName>
</protein>
<gene>
    <name evidence="2" type="ORF">CFAM422_012692</name>
</gene>
<evidence type="ECO:0000313" key="3">
    <source>
        <dbReference type="Proteomes" id="UP000801864"/>
    </source>
</evidence>
<name>A0A9P4X4K1_9HYPO</name>
<feature type="compositionally biased region" description="Polar residues" evidence="1">
    <location>
        <begin position="60"/>
        <end position="70"/>
    </location>
</feature>
<feature type="region of interest" description="Disordered" evidence="1">
    <location>
        <begin position="467"/>
        <end position="493"/>
    </location>
</feature>
<sequence length="643" mass="71119">MSFFDRIASPHRNSPGLPFHKPPIRSPSEYQLNELDPRPDDVLSADGDLPRAWLADYEESVTSRGQSPSTWRDKGSPAQSYSKMKPRAMFAGPPPPITASMMLSRDSARANSVGPSGRSKHTPHSLLGGSPTEANSVLFDHRREAGAHNTDSIWRGLRRQEKALEQDVQRLLDQQAAALAAGSGNENDASSTGSSTPTGTFYSTKSSKSRMTSSLYVPPRATRDGNVVPIRQPTNDKPPGLKSTRDDLRKLIASMTKLKRDENAHITDAMAQREDALNYLDGLGTRKSDIQAELHDLEENGDEPLAKELRELGTQHGALSEEIQQLEERLAAMRFQCRTLEERMDDIKNKREAGLSGYHGALRDVTNEVKAFVQHPPIQPLDPDLLNHGGEVEGDPAASGGVEFMRLIPERRTLEMAKSWWEAEMSVLERCKERIDTDRLALEEGGQVWDKVTQLVSTFEADLRQAMQNGAASPSDSTSKGKEKVPSLEETISSQLSRMKQVIDELESYMRLAEEKHWNLLICAIGAELEAFKEGANVFEGLVNPPEEHPASAQDEPSEDEPSEDEPSEDEPSEAKLELEGRPTQQSSHSADEESDNEVPPDLLGGEQDRDDEHAHPANTDGAPLRRYDSENEVPPEFLAEHA</sequence>
<accession>A0A9P4X4K1</accession>
<dbReference type="Gene3D" id="1.10.287.1490">
    <property type="match status" value="1"/>
</dbReference>
<feature type="region of interest" description="Disordered" evidence="1">
    <location>
        <begin position="1"/>
        <end position="133"/>
    </location>
</feature>
<feature type="compositionally biased region" description="Low complexity" evidence="1">
    <location>
        <begin position="190"/>
        <end position="214"/>
    </location>
</feature>
<feature type="compositionally biased region" description="Polar residues" evidence="1">
    <location>
        <begin position="467"/>
        <end position="478"/>
    </location>
</feature>
<feature type="compositionally biased region" description="Basic and acidic residues" evidence="1">
    <location>
        <begin position="607"/>
        <end position="616"/>
    </location>
</feature>
<evidence type="ECO:0008006" key="4">
    <source>
        <dbReference type="Google" id="ProtNLM"/>
    </source>
</evidence>
<feature type="compositionally biased region" description="Acidic residues" evidence="1">
    <location>
        <begin position="556"/>
        <end position="572"/>
    </location>
</feature>
<dbReference type="AlphaFoldDB" id="A0A9P4X4K1"/>
<comment type="caution">
    <text evidence="2">The sequence shown here is derived from an EMBL/GenBank/DDBJ whole genome shotgun (WGS) entry which is preliminary data.</text>
</comment>
<feature type="region of interest" description="Disordered" evidence="1">
    <location>
        <begin position="541"/>
        <end position="643"/>
    </location>
</feature>